<keyword evidence="4 8" id="KW-0028">Amino-acid biosynthesis</keyword>
<evidence type="ECO:0000259" key="9">
    <source>
        <dbReference type="SMART" id="SM00481"/>
    </source>
</evidence>
<dbReference type="InterPro" id="IPR004013">
    <property type="entry name" value="PHP_dom"/>
</dbReference>
<dbReference type="NCBIfam" id="TIGR01856">
    <property type="entry name" value="hisJ_fam"/>
    <property type="match status" value="1"/>
</dbReference>
<protein>
    <recommendedName>
        <fullName evidence="3 8">Histidinol-phosphatase</fullName>
        <shortName evidence="8">HolPase</shortName>
        <ecNumber evidence="3 8">3.1.3.15</ecNumber>
    </recommendedName>
</protein>
<dbReference type="GO" id="GO:0004401">
    <property type="term" value="F:histidinol-phosphatase activity"/>
    <property type="evidence" value="ECO:0007669"/>
    <property type="project" value="UniProtKB-UniRule"/>
</dbReference>
<dbReference type="EMBL" id="PVXQ01000059">
    <property type="protein sequence ID" value="PRR79638.1"/>
    <property type="molecule type" value="Genomic_DNA"/>
</dbReference>
<dbReference type="InterPro" id="IPR016195">
    <property type="entry name" value="Pol/histidinol_Pase-like"/>
</dbReference>
<evidence type="ECO:0000256" key="7">
    <source>
        <dbReference type="ARBA" id="ARBA00049158"/>
    </source>
</evidence>
<evidence type="ECO:0000256" key="2">
    <source>
        <dbReference type="ARBA" id="ARBA00009152"/>
    </source>
</evidence>
<proteinExistence type="inferred from homology"/>
<dbReference type="EC" id="3.1.3.15" evidence="3 8"/>
<dbReference type="PANTHER" id="PTHR21039:SF0">
    <property type="entry name" value="HISTIDINOL-PHOSPHATASE"/>
    <property type="match status" value="1"/>
</dbReference>
<evidence type="ECO:0000313" key="11">
    <source>
        <dbReference type="Proteomes" id="UP000239471"/>
    </source>
</evidence>
<evidence type="ECO:0000256" key="1">
    <source>
        <dbReference type="ARBA" id="ARBA00004970"/>
    </source>
</evidence>
<dbReference type="GO" id="GO:0005737">
    <property type="term" value="C:cytoplasm"/>
    <property type="evidence" value="ECO:0007669"/>
    <property type="project" value="TreeGrafter"/>
</dbReference>
<dbReference type="SUPFAM" id="SSF89550">
    <property type="entry name" value="PHP domain-like"/>
    <property type="match status" value="1"/>
</dbReference>
<sequence>MHRPYLSDYHIHSTYSFDANQSIEEIIIKSISMNLNEICMTEHISFSPEDSSYNYFDFKNYENEIQNLSEKYQGKINIKTGLEIGEYHLYKESFDNYFKEYYLDFIIGSIHNINRKGLRTNISENGVNSTYKAYFKEILKFVQMGDFDVLGHLDLVQRYALADGGVYNFNDYKDYIYEILKVIISRGKGIEVNTSGLANNLLFPKLEILHMYKDLKGEILTVGSDAHTTDRVGENISYVYDMLRDIGFKHIFTYDNRQPNGIIL</sequence>
<accession>A0A2T0B6V5</accession>
<evidence type="ECO:0000256" key="3">
    <source>
        <dbReference type="ARBA" id="ARBA00013085"/>
    </source>
</evidence>
<dbReference type="PANTHER" id="PTHR21039">
    <property type="entry name" value="HISTIDINOL PHOSPHATASE-RELATED"/>
    <property type="match status" value="1"/>
</dbReference>
<dbReference type="GO" id="GO:0000105">
    <property type="term" value="P:L-histidine biosynthetic process"/>
    <property type="evidence" value="ECO:0007669"/>
    <property type="project" value="UniProtKB-UniRule"/>
</dbReference>
<evidence type="ECO:0000256" key="6">
    <source>
        <dbReference type="ARBA" id="ARBA00023102"/>
    </source>
</evidence>
<reference evidence="10 11" key="1">
    <citation type="submission" date="2018-03" db="EMBL/GenBank/DDBJ databases">
        <title>Genome sequence of Clostridium vincentii DSM 10228.</title>
        <authorList>
            <person name="Poehlein A."/>
            <person name="Daniel R."/>
        </authorList>
    </citation>
    <scope>NUCLEOTIDE SEQUENCE [LARGE SCALE GENOMIC DNA]</scope>
    <source>
        <strain evidence="10 11">DSM 10228</strain>
    </source>
</reference>
<dbReference type="UniPathway" id="UPA00031">
    <property type="reaction ID" value="UER00013"/>
</dbReference>
<organism evidence="10 11">
    <name type="scientific">Clostridium vincentii</name>
    <dbReference type="NCBI Taxonomy" id="52704"/>
    <lineage>
        <taxon>Bacteria</taxon>
        <taxon>Bacillati</taxon>
        <taxon>Bacillota</taxon>
        <taxon>Clostridia</taxon>
        <taxon>Eubacteriales</taxon>
        <taxon>Clostridiaceae</taxon>
        <taxon>Clostridium</taxon>
    </lineage>
</organism>
<dbReference type="RefSeq" id="WP_106061171.1">
    <property type="nucleotide sequence ID" value="NZ_PVXQ01000059.1"/>
</dbReference>
<name>A0A2T0B6V5_9CLOT</name>
<comment type="catalytic activity">
    <reaction evidence="7 8">
        <text>L-histidinol phosphate + H2O = L-histidinol + phosphate</text>
        <dbReference type="Rhea" id="RHEA:14465"/>
        <dbReference type="ChEBI" id="CHEBI:15377"/>
        <dbReference type="ChEBI" id="CHEBI:43474"/>
        <dbReference type="ChEBI" id="CHEBI:57699"/>
        <dbReference type="ChEBI" id="CHEBI:57980"/>
        <dbReference type="EC" id="3.1.3.15"/>
    </reaction>
</comment>
<keyword evidence="6 8" id="KW-0368">Histidine biosynthesis</keyword>
<dbReference type="SMART" id="SM00481">
    <property type="entry name" value="POLIIIAc"/>
    <property type="match status" value="1"/>
</dbReference>
<keyword evidence="5 8" id="KW-0378">Hydrolase</keyword>
<comment type="similarity">
    <text evidence="2 8">Belongs to the PHP hydrolase family. HisK subfamily.</text>
</comment>
<dbReference type="Pfam" id="PF02811">
    <property type="entry name" value="PHP"/>
    <property type="match status" value="1"/>
</dbReference>
<keyword evidence="11" id="KW-1185">Reference proteome</keyword>
<evidence type="ECO:0000313" key="10">
    <source>
        <dbReference type="EMBL" id="PRR79638.1"/>
    </source>
</evidence>
<gene>
    <name evidence="10" type="primary">hisK_3</name>
    <name evidence="10" type="ORF">CLVI_32890</name>
</gene>
<evidence type="ECO:0000256" key="5">
    <source>
        <dbReference type="ARBA" id="ARBA00022801"/>
    </source>
</evidence>
<dbReference type="OrthoDB" id="9775255at2"/>
<dbReference type="Gene3D" id="3.20.20.140">
    <property type="entry name" value="Metal-dependent hydrolases"/>
    <property type="match status" value="1"/>
</dbReference>
<evidence type="ECO:0000256" key="8">
    <source>
        <dbReference type="RuleBase" id="RU366003"/>
    </source>
</evidence>
<comment type="caution">
    <text evidence="10">The sequence shown here is derived from an EMBL/GenBank/DDBJ whole genome shotgun (WGS) entry which is preliminary data.</text>
</comment>
<dbReference type="InterPro" id="IPR010140">
    <property type="entry name" value="Histidinol_P_phosphatase_HisJ"/>
</dbReference>
<dbReference type="AlphaFoldDB" id="A0A2T0B6V5"/>
<dbReference type="Proteomes" id="UP000239471">
    <property type="component" value="Unassembled WGS sequence"/>
</dbReference>
<dbReference type="InterPro" id="IPR003141">
    <property type="entry name" value="Pol/His_phosphatase_N"/>
</dbReference>
<comment type="pathway">
    <text evidence="1 8">Amino-acid biosynthesis; L-histidine biosynthesis; L-histidine from 5-phospho-alpha-D-ribose 1-diphosphate: step 8/9.</text>
</comment>
<feature type="domain" description="Polymerase/histidinol phosphatase N-terminal" evidence="9">
    <location>
        <begin position="7"/>
        <end position="90"/>
    </location>
</feature>
<evidence type="ECO:0000256" key="4">
    <source>
        <dbReference type="ARBA" id="ARBA00022605"/>
    </source>
</evidence>